<dbReference type="Gene3D" id="3.30.450.20">
    <property type="entry name" value="PAS domain"/>
    <property type="match status" value="1"/>
</dbReference>
<evidence type="ECO:0000313" key="9">
    <source>
        <dbReference type="Proteomes" id="UP000017429"/>
    </source>
</evidence>
<evidence type="ECO:0000313" key="8">
    <source>
        <dbReference type="EMBL" id="USF23186.1"/>
    </source>
</evidence>
<dbReference type="Proteomes" id="UP000017429">
    <property type="component" value="Chromosome"/>
</dbReference>
<dbReference type="Pfam" id="PF08269">
    <property type="entry name" value="dCache_2"/>
    <property type="match status" value="1"/>
</dbReference>
<dbReference type="InterPro" id="IPR003660">
    <property type="entry name" value="HAMP_dom"/>
</dbReference>
<comment type="similarity">
    <text evidence="7">Belongs to the methyl-accepting chemotaxis (MCP) protein family.</text>
</comment>
<dbReference type="PROSITE" id="PS50111">
    <property type="entry name" value="CHEMOTAXIS_TRANSDUC_2"/>
    <property type="match status" value="1"/>
</dbReference>
<keyword evidence="5" id="KW-0472">Membrane</keyword>
<evidence type="ECO:0000256" key="7">
    <source>
        <dbReference type="ARBA" id="ARBA00029447"/>
    </source>
</evidence>
<dbReference type="KEGG" id="msch:N508_000242"/>
<proteinExistence type="inferred from homology"/>
<dbReference type="SUPFAM" id="SSF58104">
    <property type="entry name" value="Methyl-accepting chemotaxis protein (MCP) signaling domain"/>
    <property type="match status" value="1"/>
</dbReference>
<keyword evidence="4" id="KW-1133">Transmembrane helix</keyword>
<evidence type="ECO:0000256" key="2">
    <source>
        <dbReference type="ARBA" id="ARBA00022475"/>
    </source>
</evidence>
<dbReference type="PANTHER" id="PTHR32089:SF112">
    <property type="entry name" value="LYSOZYME-LIKE PROTEIN-RELATED"/>
    <property type="match status" value="1"/>
</dbReference>
<evidence type="ECO:0000256" key="1">
    <source>
        <dbReference type="ARBA" id="ARBA00004651"/>
    </source>
</evidence>
<dbReference type="Gene3D" id="1.20.120.1530">
    <property type="match status" value="1"/>
</dbReference>
<dbReference type="GO" id="GO:0007165">
    <property type="term" value="P:signal transduction"/>
    <property type="evidence" value="ECO:0007669"/>
    <property type="project" value="UniProtKB-KW"/>
</dbReference>
<dbReference type="SMART" id="SM01049">
    <property type="entry name" value="Cache_2"/>
    <property type="match status" value="1"/>
</dbReference>
<dbReference type="InterPro" id="IPR004089">
    <property type="entry name" value="MCPsignal_dom"/>
</dbReference>
<accession>V2QE46</accession>
<reference evidence="8" key="1">
    <citation type="journal article" date="2014" name="Genome Announc.">
        <title>Draft genome sequences of the altered schaedler flora, a defined bacterial community from gnotobiotic mice.</title>
        <authorList>
            <person name="Wannemuehler M.J."/>
            <person name="Overstreet A.M."/>
            <person name="Ward D.V."/>
            <person name="Phillips G.J."/>
        </authorList>
    </citation>
    <scope>NUCLEOTIDE SEQUENCE</scope>
    <source>
        <strain evidence="8">ASF457</strain>
    </source>
</reference>
<dbReference type="PANTHER" id="PTHR32089">
    <property type="entry name" value="METHYL-ACCEPTING CHEMOTAXIS PROTEIN MCPB"/>
    <property type="match status" value="1"/>
</dbReference>
<dbReference type="InterPro" id="IPR033480">
    <property type="entry name" value="sCache_2"/>
</dbReference>
<protein>
    <submittedName>
        <fullName evidence="8">Methyl-accepting chemotaxis protein 4</fullName>
    </submittedName>
</protein>
<evidence type="ECO:0000256" key="3">
    <source>
        <dbReference type="ARBA" id="ARBA00022692"/>
    </source>
</evidence>
<dbReference type="RefSeq" id="WP_023276255.1">
    <property type="nucleotide sequence ID" value="NZ_CP097562.1"/>
</dbReference>
<keyword evidence="9" id="KW-1185">Reference proteome</keyword>
<dbReference type="eggNOG" id="COG0840">
    <property type="taxonomic scope" value="Bacteria"/>
</dbReference>
<evidence type="ECO:0000256" key="5">
    <source>
        <dbReference type="ARBA" id="ARBA00023136"/>
    </source>
</evidence>
<dbReference type="SMART" id="SM00283">
    <property type="entry name" value="MA"/>
    <property type="match status" value="1"/>
</dbReference>
<dbReference type="InterPro" id="IPR004010">
    <property type="entry name" value="Double_Cache_2"/>
</dbReference>
<reference evidence="8" key="2">
    <citation type="submission" date="2022-05" db="EMBL/GenBank/DDBJ databases">
        <authorList>
            <person name="Proctor A.L."/>
            <person name="Phillips G.J."/>
            <person name="Wannemuehler M.J."/>
        </authorList>
    </citation>
    <scope>NUCLEOTIDE SEQUENCE</scope>
    <source>
        <strain evidence="8">ASF457</strain>
    </source>
</reference>
<dbReference type="Pfam" id="PF00015">
    <property type="entry name" value="MCPsignal"/>
    <property type="match status" value="1"/>
</dbReference>
<keyword evidence="3" id="KW-0812">Transmembrane</keyword>
<name>V2QE46_9BACT</name>
<organism evidence="8 9">
    <name type="scientific">Mucispirillum schaedleri ASF457</name>
    <dbReference type="NCBI Taxonomy" id="1379858"/>
    <lineage>
        <taxon>Bacteria</taxon>
        <taxon>Pseudomonadati</taxon>
        <taxon>Deferribacterota</taxon>
        <taxon>Deferribacteres</taxon>
        <taxon>Deferribacterales</taxon>
        <taxon>Mucispirillaceae</taxon>
        <taxon>Mucispirillum</taxon>
    </lineage>
</organism>
<dbReference type="PROSITE" id="PS50885">
    <property type="entry name" value="HAMP"/>
    <property type="match status" value="1"/>
</dbReference>
<evidence type="ECO:0000256" key="4">
    <source>
        <dbReference type="ARBA" id="ARBA00022989"/>
    </source>
</evidence>
<keyword evidence="2" id="KW-1003">Cell membrane</keyword>
<gene>
    <name evidence="8" type="primary">mcp4</name>
    <name evidence="8" type="ORF">N508_000242</name>
</gene>
<evidence type="ECO:0000256" key="6">
    <source>
        <dbReference type="ARBA" id="ARBA00023224"/>
    </source>
</evidence>
<dbReference type="AlphaFoldDB" id="V2QE46"/>
<dbReference type="EMBL" id="CP097562">
    <property type="protein sequence ID" value="USF23186.1"/>
    <property type="molecule type" value="Genomic_DNA"/>
</dbReference>
<dbReference type="Gene3D" id="1.10.287.950">
    <property type="entry name" value="Methyl-accepting chemotaxis protein"/>
    <property type="match status" value="1"/>
</dbReference>
<sequence length="583" mass="65496">MQYLSMKFKVFVLVCSVFIGIIAILMIVMLHERKMTKETGSQIHVLLKQEVEQKIKLATDSMAASLGELVKGLPEDEQIKIIDNAIDKFRFEEDKSGYFFVYKEHTPVAHPTRKDLIGKSLYDTKDDNGIYYVRELFETAKTQNNEGKFVYFVFSKPKPDGSLGIADKIGYAVIIPNTENIWISTGVYIDTLQEYVDNNSINIISKFKSIIAKSLFIGVVVFCIIFFPFVYLFYANIIKSMKALEYNFKRFFAYLHHESKDIDFIPINSKDEFGSISKLIENDIKRTKSDTEQDSALVQSAINVIQKVKDGDSTNRIQLMGINPELNRLKDSMNELLDLLTNSVGGDLTDIMRVFDSYTQLNFTTEVVNADGRVGMVTNALGTEIRKMLNTSCKFAESLSNDAKALTEAVDNLNKHTNFQASTLQKTASSTTQIADFMQSIQDQTTEVVKKSENSREIIKIIKTIADQTTLLALNASIEAARAGEHGRGFAVVADEVRKLAENTQHSLEDIETSINELVESINEITISITKQTEGIKYISNTISQLESDTSENVRIANISSDISARVSQVAKDILDDVNSKQF</sequence>
<reference evidence="8" key="3">
    <citation type="submission" date="2022-06" db="EMBL/GenBank/DDBJ databases">
        <title>Resources to Facilitate Use of the Altered Schaedler Flora (ASF) Mouse Model to Study Microbiome Function.</title>
        <authorList>
            <person name="Proctor A."/>
            <person name="Parvinroo S."/>
            <person name="Richie T."/>
            <person name="Jia X."/>
            <person name="Lee S.T.M."/>
            <person name="Karp P.D."/>
            <person name="Paley S."/>
            <person name="Kostic A.D."/>
            <person name="Pierre J.F."/>
            <person name="Wannemuehler M.J."/>
            <person name="Phillips G.J."/>
        </authorList>
    </citation>
    <scope>NUCLEOTIDE SEQUENCE</scope>
    <source>
        <strain evidence="8">ASF457</strain>
    </source>
</reference>
<keyword evidence="6" id="KW-0807">Transducer</keyword>
<comment type="subcellular location">
    <subcellularLocation>
        <location evidence="1">Cell membrane</location>
        <topology evidence="1">Multi-pass membrane protein</topology>
    </subcellularLocation>
</comment>
<dbReference type="GO" id="GO:0005886">
    <property type="term" value="C:plasma membrane"/>
    <property type="evidence" value="ECO:0007669"/>
    <property type="project" value="UniProtKB-SubCell"/>
</dbReference>